<evidence type="ECO:0000313" key="1">
    <source>
        <dbReference type="EMBL" id="SJX22771.1"/>
    </source>
</evidence>
<gene>
    <name evidence="1" type="ORF">ACNJC6_02424</name>
</gene>
<reference evidence="1 2" key="1">
    <citation type="submission" date="2017-02" db="EMBL/GenBank/DDBJ databases">
        <authorList>
            <person name="Peterson S.W."/>
        </authorList>
    </citation>
    <scope>NUCLEOTIDE SEQUENCE [LARGE SCALE GENOMIC DNA]</scope>
    <source>
        <strain evidence="1">C6</strain>
    </source>
</reference>
<dbReference type="Proteomes" id="UP000196240">
    <property type="component" value="Unassembled WGS sequence"/>
</dbReference>
<accession>A0A1R7QEY6</accession>
<protein>
    <submittedName>
        <fullName evidence="1">Uncharacterized protein</fullName>
    </submittedName>
</protein>
<evidence type="ECO:0000313" key="2">
    <source>
        <dbReference type="Proteomes" id="UP000196240"/>
    </source>
</evidence>
<name>A0A1R7QEY6_ACIJO</name>
<proteinExistence type="predicted"/>
<dbReference type="RefSeq" id="WP_087013432.1">
    <property type="nucleotide sequence ID" value="NZ_FUUY01000008.1"/>
</dbReference>
<dbReference type="EMBL" id="FUUY01000008">
    <property type="protein sequence ID" value="SJX22771.1"/>
    <property type="molecule type" value="Genomic_DNA"/>
</dbReference>
<sequence length="654" mass="77705">MEKNDKLKQYQSFAIQLRQVVPSIQQLYHEQAAFLSTLNVQNVLSVDVKQQRIQILNHCFHIQFYTPTEQAELCVPQFIYQGHYAEALEEFCLHDIVFLVGDQSPQHSLYLRNKVKQLRQLILQQVFVLFDGPSRVQTILTEIRETQSELFQQLCQQVEFNTADPASERSLLAELQRLCKLDADQAEDILPLQSLMNSYDELCCSANQLLDPYVYRIVQTAFPERFSLQELVDHTHDIHLLYPHAKEQPNMLGFVRLMHRDFWTSRDLLAKRHFLKTETKTWQKKVAKLPIFDESRTINWLFKQKAVVTDWVSQNIQHSSIRVAVTALSYLDTQSYHPEIIVTTLKYFQHVAARLFIQSCYEYALQQHWFELEANQHVVLKNRRQDMDDQRIAISPSILYLDEWLELLRRVVEQQPEWGKRVYTKLSRVMQAYIQHLDKIAQKLPEDLVVYFSEDKQQHRDFYLQLKQHKLHIESFRQLFYLNRPPLRVSVFDAYVRDYLPEHFETQKEVLKNVTWKSLFHQAVQWHDQLHSQELLAELKRKLGCVSWQPISHEAYYFIESWVLEELKDMDRIIGESRRFQHCLAASFAERIIVREYAAFHMSHTDAQRHLTLGCHYIEGQLLFDQLEYPNNQKALPDDVVVAEQFIAMLNQNQ</sequence>
<organism evidence="1 2">
    <name type="scientific">Acinetobacter johnsonii</name>
    <dbReference type="NCBI Taxonomy" id="40214"/>
    <lineage>
        <taxon>Bacteria</taxon>
        <taxon>Pseudomonadati</taxon>
        <taxon>Pseudomonadota</taxon>
        <taxon>Gammaproteobacteria</taxon>
        <taxon>Moraxellales</taxon>
        <taxon>Moraxellaceae</taxon>
        <taxon>Acinetobacter</taxon>
    </lineage>
</organism>
<dbReference type="AlphaFoldDB" id="A0A1R7QEY6"/>